<evidence type="ECO:0000256" key="1">
    <source>
        <dbReference type="SAM" id="Phobius"/>
    </source>
</evidence>
<proteinExistence type="predicted"/>
<organism evidence="2">
    <name type="scientific">bioreactor metagenome</name>
    <dbReference type="NCBI Taxonomy" id="1076179"/>
    <lineage>
        <taxon>unclassified sequences</taxon>
        <taxon>metagenomes</taxon>
        <taxon>ecological metagenomes</taxon>
    </lineage>
</organism>
<gene>
    <name evidence="2" type="ORF">SDC9_92021</name>
</gene>
<name>A0A645A6E6_9ZZZZ</name>
<dbReference type="AlphaFoldDB" id="A0A645A6E6"/>
<accession>A0A645A6E6</accession>
<protein>
    <submittedName>
        <fullName evidence="2">Uncharacterized protein</fullName>
    </submittedName>
</protein>
<keyword evidence="1" id="KW-0812">Transmembrane</keyword>
<keyword evidence="1" id="KW-0472">Membrane</keyword>
<sequence>MPTCAGCGYAYSDSFKFCPQCGRPKPDEPKIVLDVKVSGVAHDFDCPMCGDASGVQKVSAIVGGGTHETHGASTSSGSGQVYSEATGERIANSYTSSTVSSYNKSQTVLAQKLTLPDPPEKPTESQFEAPGCWGWVAGILGVIGATAILWKIEPYNDLWDGIGSGFLACGIWLLLATIIGGGAGFLGMSIGNSMNDSKEKFTTAMGIYNNELLIYQQAKAQWDELYYCHKHDVVFTPKIRQAVVVDHAIEACYRWGKTQ</sequence>
<comment type="caution">
    <text evidence="2">The sequence shown here is derived from an EMBL/GenBank/DDBJ whole genome shotgun (WGS) entry which is preliminary data.</text>
</comment>
<reference evidence="2" key="1">
    <citation type="submission" date="2019-08" db="EMBL/GenBank/DDBJ databases">
        <authorList>
            <person name="Kucharzyk K."/>
            <person name="Murdoch R.W."/>
            <person name="Higgins S."/>
            <person name="Loffler F."/>
        </authorList>
    </citation>
    <scope>NUCLEOTIDE SEQUENCE</scope>
</reference>
<feature type="transmembrane region" description="Helical" evidence="1">
    <location>
        <begin position="162"/>
        <end position="188"/>
    </location>
</feature>
<dbReference type="EMBL" id="VSSQ01010833">
    <property type="protein sequence ID" value="MPM45334.1"/>
    <property type="molecule type" value="Genomic_DNA"/>
</dbReference>
<keyword evidence="1" id="KW-1133">Transmembrane helix</keyword>
<evidence type="ECO:0000313" key="2">
    <source>
        <dbReference type="EMBL" id="MPM45334.1"/>
    </source>
</evidence>
<feature type="transmembrane region" description="Helical" evidence="1">
    <location>
        <begin position="132"/>
        <end position="150"/>
    </location>
</feature>